<dbReference type="GeneID" id="85361640"/>
<reference evidence="1" key="1">
    <citation type="submission" date="2023-06" db="EMBL/GenBank/DDBJ databases">
        <authorList>
            <consortium name="Lawrence Berkeley National Laboratory"/>
            <person name="Ahrendt S."/>
            <person name="Sahu N."/>
            <person name="Indic B."/>
            <person name="Wong-Bajracharya J."/>
            <person name="Merenyi Z."/>
            <person name="Ke H.-M."/>
            <person name="Monk M."/>
            <person name="Kocsube S."/>
            <person name="Drula E."/>
            <person name="Lipzen A."/>
            <person name="Balint B."/>
            <person name="Henrissat B."/>
            <person name="Andreopoulos B."/>
            <person name="Martin F.M."/>
            <person name="Harder C.B."/>
            <person name="Rigling D."/>
            <person name="Ford K.L."/>
            <person name="Foster G.D."/>
            <person name="Pangilinan J."/>
            <person name="Papanicolaou A."/>
            <person name="Barry K."/>
            <person name="LaButti K."/>
            <person name="Viragh M."/>
            <person name="Koriabine M."/>
            <person name="Yan M."/>
            <person name="Riley R."/>
            <person name="Champramary S."/>
            <person name="Plett K.L."/>
            <person name="Tsai I.J."/>
            <person name="Slot J."/>
            <person name="Sipos G."/>
            <person name="Plett J."/>
            <person name="Nagy L.G."/>
            <person name="Grigoriev I.V."/>
        </authorList>
    </citation>
    <scope>NUCLEOTIDE SEQUENCE</scope>
    <source>
        <strain evidence="1">CCBAS 213</strain>
    </source>
</reference>
<dbReference type="Proteomes" id="UP001175211">
    <property type="component" value="Unassembled WGS sequence"/>
</dbReference>
<evidence type="ECO:0000313" key="1">
    <source>
        <dbReference type="EMBL" id="KAK0446992.1"/>
    </source>
</evidence>
<keyword evidence="2" id="KW-1185">Reference proteome</keyword>
<dbReference type="EMBL" id="JAUEPS010000045">
    <property type="protein sequence ID" value="KAK0446992.1"/>
    <property type="molecule type" value="Genomic_DNA"/>
</dbReference>
<dbReference type="RefSeq" id="XP_060326017.1">
    <property type="nucleotide sequence ID" value="XM_060478092.1"/>
</dbReference>
<proteinExistence type="predicted"/>
<protein>
    <submittedName>
        <fullName evidence="1">Uncharacterized protein</fullName>
    </submittedName>
</protein>
<evidence type="ECO:0000313" key="2">
    <source>
        <dbReference type="Proteomes" id="UP001175211"/>
    </source>
</evidence>
<comment type="caution">
    <text evidence="1">The sequence shown here is derived from an EMBL/GenBank/DDBJ whole genome shotgun (WGS) entry which is preliminary data.</text>
</comment>
<name>A0AA39JQD2_ARMTA</name>
<dbReference type="AlphaFoldDB" id="A0AA39JQD2"/>
<organism evidence="1 2">
    <name type="scientific">Armillaria tabescens</name>
    <name type="common">Ringless honey mushroom</name>
    <name type="synonym">Agaricus tabescens</name>
    <dbReference type="NCBI Taxonomy" id="1929756"/>
    <lineage>
        <taxon>Eukaryota</taxon>
        <taxon>Fungi</taxon>
        <taxon>Dikarya</taxon>
        <taxon>Basidiomycota</taxon>
        <taxon>Agaricomycotina</taxon>
        <taxon>Agaricomycetes</taxon>
        <taxon>Agaricomycetidae</taxon>
        <taxon>Agaricales</taxon>
        <taxon>Marasmiineae</taxon>
        <taxon>Physalacriaceae</taxon>
        <taxon>Desarmillaria</taxon>
    </lineage>
</organism>
<accession>A0AA39JQD2</accession>
<sequence>MPSEENFTLPSYAKLCRTLHTPQRLTPLIVVVQPHVGPVQPLFTSLLVITISPHGYQIIQGPLSSDQHSLLQGRANGVPFHPKDFPLGNNYNVLKALGVWQLSQICHVPDPQMPTGNCFLVREGKHRRQIEAQPYEAWESSFCVYLHRLMGDQCSVIPINATIPFISFGPIDRALGLPGVSILCMTQKHVHKEPDILVNANTFIPCALPGITVEISGIGYDGADKFFVLFDCSHTTITHLGLVKTLGKGFQEFIKQPPTKACQ</sequence>
<gene>
    <name evidence="1" type="ORF">EV420DRAFT_1647888</name>
</gene>